<keyword evidence="1" id="KW-0812">Transmembrane</keyword>
<protein>
    <submittedName>
        <fullName evidence="2">Uncharacterized protein</fullName>
    </submittedName>
</protein>
<organism evidence="2 3">
    <name type="scientific">Zophobas morio</name>
    <dbReference type="NCBI Taxonomy" id="2755281"/>
    <lineage>
        <taxon>Eukaryota</taxon>
        <taxon>Metazoa</taxon>
        <taxon>Ecdysozoa</taxon>
        <taxon>Arthropoda</taxon>
        <taxon>Hexapoda</taxon>
        <taxon>Insecta</taxon>
        <taxon>Pterygota</taxon>
        <taxon>Neoptera</taxon>
        <taxon>Endopterygota</taxon>
        <taxon>Coleoptera</taxon>
        <taxon>Polyphaga</taxon>
        <taxon>Cucujiformia</taxon>
        <taxon>Tenebrionidae</taxon>
        <taxon>Zophobas</taxon>
    </lineage>
</organism>
<sequence>MKNHPSPRPHTFQQFNAEINDFYKSLKDNNFTDAEIRKIFAPLAPPSSTTKHLALLLAPIALLTLLYLLTYIDPISWHFSALGRILLIKLLPLWDWTALKNAKCLIDKPSPPPADPRFNCDLCETLHEIDVYDTISTDLLKKRYLDVHVPVIIKQSFPKFDSFIDDLVAAPDIANSKPCGLSTNIHNDVPPVKDLLGRTELFDSFFLHFQNCDFRAMKQFRAFAPRPRFVPPELSPVQFNWLLWSRNYNVSQFKEIGLVEKVTVVGQVFGGNFVRLVPRKNCADECPVIDVKLGEGESLVFTSLWNLEYRPAIGENVAVILEMH</sequence>
<feature type="transmembrane region" description="Helical" evidence="1">
    <location>
        <begin position="53"/>
        <end position="69"/>
    </location>
</feature>
<name>A0AA38MC62_9CUCU</name>
<dbReference type="Proteomes" id="UP001168821">
    <property type="component" value="Unassembled WGS sequence"/>
</dbReference>
<accession>A0AA38MC62</accession>
<evidence type="ECO:0000313" key="2">
    <source>
        <dbReference type="EMBL" id="KAJ3650647.1"/>
    </source>
</evidence>
<keyword evidence="3" id="KW-1185">Reference proteome</keyword>
<keyword evidence="1" id="KW-1133">Transmembrane helix</keyword>
<gene>
    <name evidence="2" type="ORF">Zmor_016733</name>
</gene>
<evidence type="ECO:0000256" key="1">
    <source>
        <dbReference type="SAM" id="Phobius"/>
    </source>
</evidence>
<proteinExistence type="predicted"/>
<dbReference type="EMBL" id="JALNTZ010000005">
    <property type="protein sequence ID" value="KAJ3650647.1"/>
    <property type="molecule type" value="Genomic_DNA"/>
</dbReference>
<reference evidence="2" key="1">
    <citation type="journal article" date="2023" name="G3 (Bethesda)">
        <title>Whole genome assemblies of Zophobas morio and Tenebrio molitor.</title>
        <authorList>
            <person name="Kaur S."/>
            <person name="Stinson S.A."/>
            <person name="diCenzo G.C."/>
        </authorList>
    </citation>
    <scope>NUCLEOTIDE SEQUENCE</scope>
    <source>
        <strain evidence="2">QUZm001</strain>
    </source>
</reference>
<keyword evidence="1" id="KW-0472">Membrane</keyword>
<evidence type="ECO:0000313" key="3">
    <source>
        <dbReference type="Proteomes" id="UP001168821"/>
    </source>
</evidence>
<dbReference type="AlphaFoldDB" id="A0AA38MC62"/>
<comment type="caution">
    <text evidence="2">The sequence shown here is derived from an EMBL/GenBank/DDBJ whole genome shotgun (WGS) entry which is preliminary data.</text>
</comment>